<protein>
    <submittedName>
        <fullName evidence="3">Uncharacterized protein LOC116302851 isoform X1</fullName>
    </submittedName>
</protein>
<evidence type="ECO:0000313" key="2">
    <source>
        <dbReference type="Proteomes" id="UP000515163"/>
    </source>
</evidence>
<keyword evidence="1" id="KW-0732">Signal</keyword>
<dbReference type="InParanoid" id="A0A6P8IMM9"/>
<dbReference type="AlphaFoldDB" id="A0A6P8IMM9"/>
<gene>
    <name evidence="3" type="primary">LOC116302851</name>
</gene>
<dbReference type="RefSeq" id="XP_031568099.1">
    <property type="nucleotide sequence ID" value="XM_031712239.1"/>
</dbReference>
<organism evidence="2 3">
    <name type="scientific">Actinia tenebrosa</name>
    <name type="common">Australian red waratah sea anemone</name>
    <dbReference type="NCBI Taxonomy" id="6105"/>
    <lineage>
        <taxon>Eukaryota</taxon>
        <taxon>Metazoa</taxon>
        <taxon>Cnidaria</taxon>
        <taxon>Anthozoa</taxon>
        <taxon>Hexacorallia</taxon>
        <taxon>Actiniaria</taxon>
        <taxon>Actiniidae</taxon>
        <taxon>Actinia</taxon>
    </lineage>
</organism>
<dbReference type="GeneID" id="116302851"/>
<sequence length="312" mass="36280">MARLFFAVIFCVFLNAQETSSNKWTPTNETHVKSPRWNQLSVTWMKLFRLPLTTSQAKSGNWVQDTRCDNQNFFRGNRYTLRKDKSVMLLFDDSNSKIVGIQGEIPKKKVLRKSLPWIHDRGHYVITAYFRDPVSICSNNTSSTGILGDRLLIQNDSSAFDYVTIPLREQGLMGTKWVKGKCFWSMGQLYWYNISSRMACRDMFPVFLMYNNGELNGFGWIVLDDLDITTSTSFVRATSTSFQVFYHSSSFELAISRLENTGLRWHRSALWVNIFPRWRLFCPLKQSTMPCDTNSTQDFPETRTANYIDIIF</sequence>
<reference evidence="3" key="1">
    <citation type="submission" date="2025-08" db="UniProtKB">
        <authorList>
            <consortium name="RefSeq"/>
        </authorList>
    </citation>
    <scope>IDENTIFICATION</scope>
    <source>
        <tissue evidence="3">Tentacle</tissue>
    </source>
</reference>
<name>A0A6P8IMM9_ACTTE</name>
<feature type="signal peptide" evidence="1">
    <location>
        <begin position="1"/>
        <end position="21"/>
    </location>
</feature>
<dbReference type="Proteomes" id="UP000515163">
    <property type="component" value="Unplaced"/>
</dbReference>
<dbReference type="OrthoDB" id="6042561at2759"/>
<evidence type="ECO:0000256" key="1">
    <source>
        <dbReference type="SAM" id="SignalP"/>
    </source>
</evidence>
<feature type="chain" id="PRO_5028476225" evidence="1">
    <location>
        <begin position="22"/>
        <end position="312"/>
    </location>
</feature>
<dbReference type="KEGG" id="aten:116302851"/>
<keyword evidence="2" id="KW-1185">Reference proteome</keyword>
<accession>A0A6P8IMM9</accession>
<proteinExistence type="predicted"/>
<evidence type="ECO:0000313" key="3">
    <source>
        <dbReference type="RefSeq" id="XP_031568099.1"/>
    </source>
</evidence>